<reference evidence="2" key="1">
    <citation type="submission" date="2022-03" db="EMBL/GenBank/DDBJ databases">
        <title>A functionally conserved STORR gene fusion in Papaver species that diverged 16.8 million years ago.</title>
        <authorList>
            <person name="Catania T."/>
        </authorList>
    </citation>
    <scope>NUCLEOTIDE SEQUENCE</scope>
    <source>
        <strain evidence="2">S-191538</strain>
    </source>
</reference>
<evidence type="ECO:0000256" key="1">
    <source>
        <dbReference type="SAM" id="MobiDB-lite"/>
    </source>
</evidence>
<sequence length="319" mass="36783">MAVAVNSSDQNERISKEAPQLCALLKEMKEGLDLVRSKVQALTLKVKENQFPTTHGLSYLDAKNFLLLSYCQCVVYYLLRKAKGLSIEGHPVVRSLVEIRLFLEKIRTIDKKQDYQIQKYIRGSANTEEKEDANKEQADTSNKSENLLRYRPNPDMIKPKLINPEGSERYVPPKFVPTAMDGEQVSKSDKLAQRRDKQILREANQSTFVRDIMNEMEGKPEEVREVVGAESREAIQYREKMNKRARQEEEIFTRVPLTKAEKKQGKHLKKSRNGLVGLSEDFYHDVRSLPLNEDGDEGPSSFNNSNRGGKKQFKRKRRH</sequence>
<dbReference type="PANTHER" id="PTHR13237">
    <property type="entry name" value="SOMETHING ABOUT SILENCING PROTEIN 10-RELATED"/>
    <property type="match status" value="1"/>
</dbReference>
<feature type="region of interest" description="Disordered" evidence="1">
    <location>
        <begin position="260"/>
        <end position="279"/>
    </location>
</feature>
<evidence type="ECO:0000313" key="2">
    <source>
        <dbReference type="EMBL" id="MCL7030666.1"/>
    </source>
</evidence>
<accession>A0AA41V4N3</accession>
<comment type="caution">
    <text evidence="2">The sequence shown here is derived from an EMBL/GenBank/DDBJ whole genome shotgun (WGS) entry which is preliminary data.</text>
</comment>
<evidence type="ECO:0000313" key="3">
    <source>
        <dbReference type="Proteomes" id="UP001177140"/>
    </source>
</evidence>
<feature type="compositionally biased region" description="Basic residues" evidence="1">
    <location>
        <begin position="308"/>
        <end position="319"/>
    </location>
</feature>
<dbReference type="InterPro" id="IPR007146">
    <property type="entry name" value="Sas10/Utp3/C1D"/>
</dbReference>
<dbReference type="PANTHER" id="PTHR13237:SF9">
    <property type="entry name" value="NEUROGUIDIN"/>
    <property type="match status" value="1"/>
</dbReference>
<dbReference type="GO" id="GO:0032040">
    <property type="term" value="C:small-subunit processome"/>
    <property type="evidence" value="ECO:0007669"/>
    <property type="project" value="TreeGrafter"/>
</dbReference>
<name>A0AA41V4N3_PAPNU</name>
<dbReference type="AlphaFoldDB" id="A0AA41V4N3"/>
<keyword evidence="3" id="KW-1185">Reference proteome</keyword>
<dbReference type="Proteomes" id="UP001177140">
    <property type="component" value="Unassembled WGS sequence"/>
</dbReference>
<gene>
    <name evidence="2" type="ORF">MKW94_007095</name>
</gene>
<feature type="region of interest" description="Disordered" evidence="1">
    <location>
        <begin position="288"/>
        <end position="319"/>
    </location>
</feature>
<dbReference type="EMBL" id="JAJJMA010104066">
    <property type="protein sequence ID" value="MCL7030666.1"/>
    <property type="molecule type" value="Genomic_DNA"/>
</dbReference>
<proteinExistence type="predicted"/>
<feature type="region of interest" description="Disordered" evidence="1">
    <location>
        <begin position="125"/>
        <end position="170"/>
    </location>
</feature>
<dbReference type="GO" id="GO:0000462">
    <property type="term" value="P:maturation of SSU-rRNA from tricistronic rRNA transcript (SSU-rRNA, 5.8S rRNA, LSU-rRNA)"/>
    <property type="evidence" value="ECO:0007669"/>
    <property type="project" value="TreeGrafter"/>
</dbReference>
<evidence type="ECO:0008006" key="4">
    <source>
        <dbReference type="Google" id="ProtNLM"/>
    </source>
</evidence>
<dbReference type="Pfam" id="PF04000">
    <property type="entry name" value="Sas10_Utp3"/>
    <property type="match status" value="1"/>
</dbReference>
<organism evidence="2 3">
    <name type="scientific">Papaver nudicaule</name>
    <name type="common">Iceland poppy</name>
    <dbReference type="NCBI Taxonomy" id="74823"/>
    <lineage>
        <taxon>Eukaryota</taxon>
        <taxon>Viridiplantae</taxon>
        <taxon>Streptophyta</taxon>
        <taxon>Embryophyta</taxon>
        <taxon>Tracheophyta</taxon>
        <taxon>Spermatophyta</taxon>
        <taxon>Magnoliopsida</taxon>
        <taxon>Ranunculales</taxon>
        <taxon>Papaveraceae</taxon>
        <taxon>Papaveroideae</taxon>
        <taxon>Papaver</taxon>
    </lineage>
</organism>
<protein>
    <recommendedName>
        <fullName evidence="4">Neuroguidin</fullName>
    </recommendedName>
</protein>